<dbReference type="AlphaFoldDB" id="A0A9X0CMB9"/>
<dbReference type="Pfam" id="PF03474">
    <property type="entry name" value="DMA"/>
    <property type="match status" value="1"/>
</dbReference>
<feature type="domain" description="DM" evidence="8">
    <location>
        <begin position="20"/>
        <end position="67"/>
    </location>
</feature>
<feature type="DNA-binding region" description="DM" evidence="6">
    <location>
        <begin position="20"/>
        <end position="67"/>
    </location>
</feature>
<keyword evidence="2 6" id="KW-0479">Metal-binding</keyword>
<dbReference type="Proteomes" id="UP001163046">
    <property type="component" value="Unassembled WGS sequence"/>
</dbReference>
<sequence>MSGSENPRCDHEKWIRSPRCARCRNHGVHNDLKGHKRKCEWKDCTCSKCSLIIERQRLMAAQVALKRDDDLPPPPVPPSQFRPAVVSVEPGPPCVVYKSPPSSSEALPNIICPTPVDANNNNTTSDDSDVMVEARAKHASLSSGQASKRKFSAVESSYPSPPEAGDDSVFYDSDDTNGDIREYQQPANHEKERDVSRASAADDAADEHINHNSSYRGRLHPLDLLARLFPTQKRGVLELILKGCHGDVLRAIECVLPSHEKALASLKTPETPIMHYNPGMHPSFIARQSRPAYQGPMRPSGHYPVYGSAPGFSYPMVEYLHQQKRSLGPNCTASDKDQAYNVGPSSAEQTNIVGKSLSRMLHEMLANQ</sequence>
<dbReference type="PANTHER" id="PTHR12322:SF53">
    <property type="entry name" value="DOUBLESEX-MAB RELATED 11E"/>
    <property type="match status" value="1"/>
</dbReference>
<evidence type="ECO:0000313" key="10">
    <source>
        <dbReference type="Proteomes" id="UP001163046"/>
    </source>
</evidence>
<dbReference type="InterPro" id="IPR026607">
    <property type="entry name" value="DMRT"/>
</dbReference>
<evidence type="ECO:0000259" key="8">
    <source>
        <dbReference type="PROSITE" id="PS50809"/>
    </source>
</evidence>
<keyword evidence="3 6" id="KW-0862">Zinc</keyword>
<protein>
    <submittedName>
        <fullName evidence="9">Doublesex- and mab-3- transcription factor A2</fullName>
    </submittedName>
</protein>
<comment type="similarity">
    <text evidence="1">Belongs to the DMRT family.</text>
</comment>
<reference evidence="9" key="1">
    <citation type="submission" date="2023-01" db="EMBL/GenBank/DDBJ databases">
        <title>Genome assembly of the deep-sea coral Lophelia pertusa.</title>
        <authorList>
            <person name="Herrera S."/>
            <person name="Cordes E."/>
        </authorList>
    </citation>
    <scope>NUCLEOTIDE SEQUENCE</scope>
    <source>
        <strain evidence="9">USNM1676648</strain>
        <tissue evidence="9">Polyp</tissue>
    </source>
</reference>
<dbReference type="SMART" id="SM00301">
    <property type="entry name" value="DM"/>
    <property type="match status" value="1"/>
</dbReference>
<accession>A0A9X0CMB9</accession>
<dbReference type="CDD" id="cd14370">
    <property type="entry name" value="CUE_DMA"/>
    <property type="match status" value="1"/>
</dbReference>
<dbReference type="GO" id="GO:0007548">
    <property type="term" value="P:sex differentiation"/>
    <property type="evidence" value="ECO:0007669"/>
    <property type="project" value="TreeGrafter"/>
</dbReference>
<keyword evidence="5 6" id="KW-0539">Nucleus</keyword>
<evidence type="ECO:0000256" key="3">
    <source>
        <dbReference type="ARBA" id="ARBA00022833"/>
    </source>
</evidence>
<dbReference type="PANTHER" id="PTHR12322">
    <property type="entry name" value="DOUBLESEX AND MAB-3 RELATED TRANSCRIPTION FACTOR DMRT"/>
    <property type="match status" value="1"/>
</dbReference>
<dbReference type="SUPFAM" id="SSF82927">
    <property type="entry name" value="Cysteine-rich DNA binding domain, (DM domain)"/>
    <property type="match status" value="1"/>
</dbReference>
<dbReference type="PROSITE" id="PS50809">
    <property type="entry name" value="DM_2"/>
    <property type="match status" value="1"/>
</dbReference>
<proteinExistence type="inferred from homology"/>
<dbReference type="Gene3D" id="4.10.1040.10">
    <property type="entry name" value="DM DNA-binding domain"/>
    <property type="match status" value="1"/>
</dbReference>
<dbReference type="InterPro" id="IPR036407">
    <property type="entry name" value="DM_DNA-bd_sf"/>
</dbReference>
<dbReference type="FunFam" id="4.10.1040.10:FF:000001">
    <property type="entry name" value="doublesex- and mab-3-related transcription factor 1"/>
    <property type="match status" value="1"/>
</dbReference>
<evidence type="ECO:0000256" key="7">
    <source>
        <dbReference type="SAM" id="MobiDB-lite"/>
    </source>
</evidence>
<dbReference type="GO" id="GO:0000981">
    <property type="term" value="F:DNA-binding transcription factor activity, RNA polymerase II-specific"/>
    <property type="evidence" value="ECO:0007669"/>
    <property type="project" value="TreeGrafter"/>
</dbReference>
<organism evidence="9 10">
    <name type="scientific">Desmophyllum pertusum</name>
    <dbReference type="NCBI Taxonomy" id="174260"/>
    <lineage>
        <taxon>Eukaryota</taxon>
        <taxon>Metazoa</taxon>
        <taxon>Cnidaria</taxon>
        <taxon>Anthozoa</taxon>
        <taxon>Hexacorallia</taxon>
        <taxon>Scleractinia</taxon>
        <taxon>Caryophylliina</taxon>
        <taxon>Caryophylliidae</taxon>
        <taxon>Desmophyllum</taxon>
    </lineage>
</organism>
<feature type="compositionally biased region" description="Basic and acidic residues" evidence="7">
    <location>
        <begin position="178"/>
        <end position="196"/>
    </location>
</feature>
<dbReference type="PROSITE" id="PS40000">
    <property type="entry name" value="DM_1"/>
    <property type="match status" value="1"/>
</dbReference>
<dbReference type="OrthoDB" id="6162476at2759"/>
<feature type="region of interest" description="Disordered" evidence="7">
    <location>
        <begin position="136"/>
        <end position="203"/>
    </location>
</feature>
<keyword evidence="4 6" id="KW-0238">DNA-binding</keyword>
<evidence type="ECO:0000256" key="2">
    <source>
        <dbReference type="ARBA" id="ARBA00022723"/>
    </source>
</evidence>
<comment type="caution">
    <text evidence="9">The sequence shown here is derived from an EMBL/GenBank/DDBJ whole genome shotgun (WGS) entry which is preliminary data.</text>
</comment>
<dbReference type="Pfam" id="PF00751">
    <property type="entry name" value="DM"/>
    <property type="match status" value="1"/>
</dbReference>
<name>A0A9X0CMB9_9CNID</name>
<comment type="subcellular location">
    <subcellularLocation>
        <location evidence="6">Nucleus</location>
    </subcellularLocation>
</comment>
<dbReference type="EMBL" id="MU827303">
    <property type="protein sequence ID" value="KAJ7365430.1"/>
    <property type="molecule type" value="Genomic_DNA"/>
</dbReference>
<evidence type="ECO:0000256" key="5">
    <source>
        <dbReference type="ARBA" id="ARBA00023242"/>
    </source>
</evidence>
<evidence type="ECO:0000313" key="9">
    <source>
        <dbReference type="EMBL" id="KAJ7365430.1"/>
    </source>
</evidence>
<dbReference type="GO" id="GO:0046872">
    <property type="term" value="F:metal ion binding"/>
    <property type="evidence" value="ECO:0007669"/>
    <property type="project" value="UniProtKB-KW"/>
</dbReference>
<evidence type="ECO:0000256" key="4">
    <source>
        <dbReference type="ARBA" id="ARBA00023125"/>
    </source>
</evidence>
<gene>
    <name evidence="9" type="primary">DMRTA2_1</name>
    <name evidence="9" type="ORF">OS493_005537</name>
</gene>
<evidence type="ECO:0000256" key="1">
    <source>
        <dbReference type="ARBA" id="ARBA00006834"/>
    </source>
</evidence>
<evidence type="ECO:0000256" key="6">
    <source>
        <dbReference type="PROSITE-ProRule" id="PRU00070"/>
    </source>
</evidence>
<dbReference type="InterPro" id="IPR001275">
    <property type="entry name" value="DM_DNA-bd"/>
</dbReference>
<dbReference type="InterPro" id="IPR005173">
    <property type="entry name" value="DMA"/>
</dbReference>
<dbReference type="GO" id="GO:0000978">
    <property type="term" value="F:RNA polymerase II cis-regulatory region sequence-specific DNA binding"/>
    <property type="evidence" value="ECO:0007669"/>
    <property type="project" value="TreeGrafter"/>
</dbReference>
<dbReference type="GO" id="GO:0005634">
    <property type="term" value="C:nucleus"/>
    <property type="evidence" value="ECO:0007669"/>
    <property type="project" value="UniProtKB-SubCell"/>
</dbReference>
<keyword evidence="10" id="KW-1185">Reference proteome</keyword>